<dbReference type="InterPro" id="IPR018704">
    <property type="entry name" value="SecYEG/CpoB_TPR"/>
</dbReference>
<gene>
    <name evidence="10" type="ORF">SAMN05878437_1231</name>
</gene>
<keyword evidence="5" id="KW-0472">Membrane</keyword>
<evidence type="ECO:0000256" key="2">
    <source>
        <dbReference type="ARBA" id="ARBA00022475"/>
    </source>
</evidence>
<dbReference type="STRING" id="29571.SAMN05878437_1231"/>
<dbReference type="PANTHER" id="PTHR38035:SF1">
    <property type="entry name" value="ANCILLARY SECYEG TRANSLOCON SUBUNIT"/>
    <property type="match status" value="1"/>
</dbReference>
<keyword evidence="3" id="KW-0812">Transmembrane</keyword>
<comment type="subcellular location">
    <subcellularLocation>
        <location evidence="1">Cell membrane</location>
        <topology evidence="1">Single-pass type II membrane protein</topology>
    </subcellularLocation>
</comment>
<name>A0A1M7G2B9_9GAMM</name>
<dbReference type="PIRSF" id="PIRSF006170">
    <property type="entry name" value="YfgM"/>
    <property type="match status" value="1"/>
</dbReference>
<evidence type="ECO:0000256" key="6">
    <source>
        <dbReference type="ARBA" id="ARBA00023186"/>
    </source>
</evidence>
<dbReference type="Gene3D" id="1.25.40.10">
    <property type="entry name" value="Tetratricopeptide repeat domain"/>
    <property type="match status" value="1"/>
</dbReference>
<dbReference type="GO" id="GO:0005886">
    <property type="term" value="C:plasma membrane"/>
    <property type="evidence" value="ECO:0007669"/>
    <property type="project" value="UniProtKB-SubCell"/>
</dbReference>
<dbReference type="EMBL" id="LT670847">
    <property type="protein sequence ID" value="SHM10346.1"/>
    <property type="molecule type" value="Genomic_DNA"/>
</dbReference>
<accession>A0A1M7G2B9</accession>
<dbReference type="OrthoDB" id="9789675at2"/>
<organism evidence="10 11">
    <name type="scientific">Vreelandella subglaciescola</name>
    <dbReference type="NCBI Taxonomy" id="29571"/>
    <lineage>
        <taxon>Bacteria</taxon>
        <taxon>Pseudomonadati</taxon>
        <taxon>Pseudomonadota</taxon>
        <taxon>Gammaproteobacteria</taxon>
        <taxon>Oceanospirillales</taxon>
        <taxon>Halomonadaceae</taxon>
        <taxon>Vreelandella</taxon>
    </lineage>
</organism>
<dbReference type="InterPro" id="IPR011990">
    <property type="entry name" value="TPR-like_helical_dom_sf"/>
</dbReference>
<evidence type="ECO:0000256" key="3">
    <source>
        <dbReference type="ARBA" id="ARBA00022692"/>
    </source>
</evidence>
<sequence>MAELKTEEEQIDAIKRWWKENGTSLVAGVVLAGAGIFGFNAWQDYQDGQAEAASLGYQQLVALSASQDAAEKTDEQALSSARDTADQLIENHDGSLYAELALLIDARLAVQQDDLEGARKALEKALEDSPRRYVQSLARLRLARLDVAAGDAQAALERLDDSIVEPLAAQRHNVRGDAYFALDQTDEARAAWQQAQTLADEQDRPLYGVTLKLDDLGTDEATL</sequence>
<dbReference type="Pfam" id="PF09976">
    <property type="entry name" value="TPR_21"/>
    <property type="match status" value="1"/>
</dbReference>
<evidence type="ECO:0000313" key="11">
    <source>
        <dbReference type="Proteomes" id="UP000190911"/>
    </source>
</evidence>
<dbReference type="PANTHER" id="PTHR38035">
    <property type="entry name" value="UPF0070 PROTEIN YFGM"/>
    <property type="match status" value="1"/>
</dbReference>
<dbReference type="AlphaFoldDB" id="A0A1M7G2B9"/>
<dbReference type="RefSeq" id="WP_079552138.1">
    <property type="nucleotide sequence ID" value="NZ_LT670847.1"/>
</dbReference>
<evidence type="ECO:0000256" key="7">
    <source>
        <dbReference type="ARBA" id="ARBA00024197"/>
    </source>
</evidence>
<evidence type="ECO:0000256" key="1">
    <source>
        <dbReference type="ARBA" id="ARBA00004401"/>
    </source>
</evidence>
<comment type="similarity">
    <text evidence="7">Belongs to the YfgM family.</text>
</comment>
<keyword evidence="2" id="KW-1003">Cell membrane</keyword>
<evidence type="ECO:0000313" key="10">
    <source>
        <dbReference type="EMBL" id="SHM10346.1"/>
    </source>
</evidence>
<dbReference type="GO" id="GO:0044877">
    <property type="term" value="F:protein-containing complex binding"/>
    <property type="evidence" value="ECO:0007669"/>
    <property type="project" value="InterPro"/>
</dbReference>
<dbReference type="FunCoup" id="A0A1M7G2B9">
    <property type="interactions" value="66"/>
</dbReference>
<dbReference type="Proteomes" id="UP000190911">
    <property type="component" value="Chromosome I"/>
</dbReference>
<keyword evidence="4" id="KW-1133">Transmembrane helix</keyword>
<keyword evidence="11" id="KW-1185">Reference proteome</keyword>
<keyword evidence="6" id="KW-0143">Chaperone</keyword>
<feature type="domain" description="Ancillary SecYEG translocon subunit/Cell division coordinator CpoB TPR" evidence="9">
    <location>
        <begin position="15"/>
        <end position="217"/>
    </location>
</feature>
<dbReference type="InterPro" id="IPR026039">
    <property type="entry name" value="YfgM"/>
</dbReference>
<evidence type="ECO:0000259" key="9">
    <source>
        <dbReference type="Pfam" id="PF09976"/>
    </source>
</evidence>
<dbReference type="InParanoid" id="A0A1M7G2B9"/>
<evidence type="ECO:0000256" key="4">
    <source>
        <dbReference type="ARBA" id="ARBA00022989"/>
    </source>
</evidence>
<proteinExistence type="inferred from homology"/>
<reference evidence="10 11" key="1">
    <citation type="submission" date="2016-11" db="EMBL/GenBank/DDBJ databases">
        <authorList>
            <person name="Jaros S."/>
            <person name="Januszkiewicz K."/>
            <person name="Wedrychowicz H."/>
        </authorList>
    </citation>
    <scope>NUCLEOTIDE SEQUENCE [LARGE SCALE GENOMIC DNA]</scope>
    <source>
        <strain evidence="10 11">ACAM 12</strain>
    </source>
</reference>
<dbReference type="SUPFAM" id="SSF48452">
    <property type="entry name" value="TPR-like"/>
    <property type="match status" value="1"/>
</dbReference>
<evidence type="ECO:0000256" key="5">
    <source>
        <dbReference type="ARBA" id="ARBA00023136"/>
    </source>
</evidence>
<protein>
    <recommendedName>
        <fullName evidence="8">Ancillary SecYEG translocon subunit</fullName>
    </recommendedName>
</protein>
<evidence type="ECO:0000256" key="8">
    <source>
        <dbReference type="ARBA" id="ARBA00024235"/>
    </source>
</evidence>